<dbReference type="AlphaFoldDB" id="A0A9J6D438"/>
<evidence type="ECO:0000313" key="4">
    <source>
        <dbReference type="Proteomes" id="UP000821866"/>
    </source>
</evidence>
<comment type="caution">
    <text evidence="3">The sequence shown here is derived from an EMBL/GenBank/DDBJ whole genome shotgun (WGS) entry which is preliminary data.</text>
</comment>
<sequence>MVASANAASLAAAADADAGACSSTLSPPATCSAGLQRRHKRPVWQPQPLPKPKATDFVVVLKPRSQLSLAAVFLENGACSTPIAHLGVTAKRLVTVVMVRDQNLILVYTSNPHLADKHGRSGGRKGIQERRRYLGPGNPLRNGDPVDEDDGIAKSHDEAYERATSHEDVFAADQASAALFLNDFTRTGNWHSALGAVGLGTKDIVEQYVLGRSLYGMLGDRRKRAHNGQSDTADAKRYQPDSSTGDAKMSAQMQSDAPVRPGGAGIGGDGENSTELVQQILRVPRDHGVVTVFRDSKILTTWAYAMLKTKLVYDTEKTFPGVLTSLSRLPMDRPYLYIPHGTYLNLPSHTRAVRCTVKVTPHGLRTPWKTGSSVVQPVNSDMLCMVLAPSD</sequence>
<organism evidence="3 4">
    <name type="scientific">Rhipicephalus microplus</name>
    <name type="common">Cattle tick</name>
    <name type="synonym">Boophilus microplus</name>
    <dbReference type="NCBI Taxonomy" id="6941"/>
    <lineage>
        <taxon>Eukaryota</taxon>
        <taxon>Metazoa</taxon>
        <taxon>Ecdysozoa</taxon>
        <taxon>Arthropoda</taxon>
        <taxon>Chelicerata</taxon>
        <taxon>Arachnida</taxon>
        <taxon>Acari</taxon>
        <taxon>Parasitiformes</taxon>
        <taxon>Ixodida</taxon>
        <taxon>Ixodoidea</taxon>
        <taxon>Ixodidae</taxon>
        <taxon>Rhipicephalinae</taxon>
        <taxon>Rhipicephalus</taxon>
        <taxon>Boophilus</taxon>
    </lineage>
</organism>
<dbReference type="Proteomes" id="UP000821866">
    <property type="component" value="Chromosome 9"/>
</dbReference>
<dbReference type="InterPro" id="IPR013607">
    <property type="entry name" value="Phospholipase_A2-like"/>
</dbReference>
<dbReference type="InterPro" id="IPR016184">
    <property type="entry name" value="Capsid/spike_ssDNA_virus"/>
</dbReference>
<dbReference type="GO" id="GO:0005198">
    <property type="term" value="F:structural molecule activity"/>
    <property type="evidence" value="ECO:0007669"/>
    <property type="project" value="InterPro"/>
</dbReference>
<name>A0A9J6D438_RHIMP</name>
<evidence type="ECO:0000259" key="2">
    <source>
        <dbReference type="Pfam" id="PF08398"/>
    </source>
</evidence>
<reference evidence="3" key="1">
    <citation type="journal article" date="2020" name="Cell">
        <title>Large-Scale Comparative Analyses of Tick Genomes Elucidate Their Genetic Diversity and Vector Capacities.</title>
        <authorList>
            <consortium name="Tick Genome and Microbiome Consortium (TIGMIC)"/>
            <person name="Jia N."/>
            <person name="Wang J."/>
            <person name="Shi W."/>
            <person name="Du L."/>
            <person name="Sun Y."/>
            <person name="Zhan W."/>
            <person name="Jiang J.F."/>
            <person name="Wang Q."/>
            <person name="Zhang B."/>
            <person name="Ji P."/>
            <person name="Bell-Sakyi L."/>
            <person name="Cui X.M."/>
            <person name="Yuan T.T."/>
            <person name="Jiang B.G."/>
            <person name="Yang W.F."/>
            <person name="Lam T.T."/>
            <person name="Chang Q.C."/>
            <person name="Ding S.J."/>
            <person name="Wang X.J."/>
            <person name="Zhu J.G."/>
            <person name="Ruan X.D."/>
            <person name="Zhao L."/>
            <person name="Wei J.T."/>
            <person name="Ye R.Z."/>
            <person name="Que T.C."/>
            <person name="Du C.H."/>
            <person name="Zhou Y.H."/>
            <person name="Cheng J.X."/>
            <person name="Dai P.F."/>
            <person name="Guo W.B."/>
            <person name="Han X.H."/>
            <person name="Huang E.J."/>
            <person name="Li L.F."/>
            <person name="Wei W."/>
            <person name="Gao Y.C."/>
            <person name="Liu J.Z."/>
            <person name="Shao H.Z."/>
            <person name="Wang X."/>
            <person name="Wang C.C."/>
            <person name="Yang T.C."/>
            <person name="Huo Q.B."/>
            <person name="Li W."/>
            <person name="Chen H.Y."/>
            <person name="Chen S.E."/>
            <person name="Zhou L.G."/>
            <person name="Ni X.B."/>
            <person name="Tian J.H."/>
            <person name="Sheng Y."/>
            <person name="Liu T."/>
            <person name="Pan Y.S."/>
            <person name="Xia L.Y."/>
            <person name="Li J."/>
            <person name="Zhao F."/>
            <person name="Cao W.C."/>
        </authorList>
    </citation>
    <scope>NUCLEOTIDE SEQUENCE</scope>
    <source>
        <strain evidence="3">Rmic-2018</strain>
    </source>
</reference>
<evidence type="ECO:0000256" key="1">
    <source>
        <dbReference type="SAM" id="MobiDB-lite"/>
    </source>
</evidence>
<keyword evidence="4" id="KW-1185">Reference proteome</keyword>
<evidence type="ECO:0000313" key="3">
    <source>
        <dbReference type="EMBL" id="KAH8008786.1"/>
    </source>
</evidence>
<reference evidence="3" key="2">
    <citation type="submission" date="2021-09" db="EMBL/GenBank/DDBJ databases">
        <authorList>
            <person name="Jia N."/>
            <person name="Wang J."/>
            <person name="Shi W."/>
            <person name="Du L."/>
            <person name="Sun Y."/>
            <person name="Zhan W."/>
            <person name="Jiang J."/>
            <person name="Wang Q."/>
            <person name="Zhang B."/>
            <person name="Ji P."/>
            <person name="Sakyi L.B."/>
            <person name="Cui X."/>
            <person name="Yuan T."/>
            <person name="Jiang B."/>
            <person name="Yang W."/>
            <person name="Lam T.T.-Y."/>
            <person name="Chang Q."/>
            <person name="Ding S."/>
            <person name="Wang X."/>
            <person name="Zhu J."/>
            <person name="Ruan X."/>
            <person name="Zhao L."/>
            <person name="Wei J."/>
            <person name="Que T."/>
            <person name="Du C."/>
            <person name="Cheng J."/>
            <person name="Dai P."/>
            <person name="Han X."/>
            <person name="Huang E."/>
            <person name="Gao Y."/>
            <person name="Liu J."/>
            <person name="Shao H."/>
            <person name="Ye R."/>
            <person name="Li L."/>
            <person name="Wei W."/>
            <person name="Wang X."/>
            <person name="Wang C."/>
            <person name="Huo Q."/>
            <person name="Li W."/>
            <person name="Guo W."/>
            <person name="Chen H."/>
            <person name="Chen S."/>
            <person name="Zhou L."/>
            <person name="Zhou L."/>
            <person name="Ni X."/>
            <person name="Tian J."/>
            <person name="Zhou Y."/>
            <person name="Sheng Y."/>
            <person name="Liu T."/>
            <person name="Pan Y."/>
            <person name="Xia L."/>
            <person name="Li J."/>
            <person name="Zhao F."/>
            <person name="Cao W."/>
        </authorList>
    </citation>
    <scope>NUCLEOTIDE SEQUENCE</scope>
    <source>
        <strain evidence="3">Rmic-2018</strain>
        <tissue evidence="3">Larvae</tissue>
    </source>
</reference>
<dbReference type="SUPFAM" id="SSF88645">
    <property type="entry name" value="ssDNA viruses"/>
    <property type="match status" value="1"/>
</dbReference>
<accession>A0A9J6D438</accession>
<protein>
    <recommendedName>
        <fullName evidence="2">Phospholipase A2-like domain-containing protein</fullName>
    </recommendedName>
</protein>
<dbReference type="VEuPathDB" id="VectorBase:LOC119169594"/>
<feature type="compositionally biased region" description="Polar residues" evidence="1">
    <location>
        <begin position="240"/>
        <end position="255"/>
    </location>
</feature>
<feature type="domain" description="Phospholipase A2-like" evidence="2">
    <location>
        <begin position="132"/>
        <end position="168"/>
    </location>
</feature>
<feature type="region of interest" description="Disordered" evidence="1">
    <location>
        <begin position="115"/>
        <end position="152"/>
    </location>
</feature>
<gene>
    <name evidence="3" type="ORF">HPB51_004176</name>
</gene>
<feature type="region of interest" description="Disordered" evidence="1">
    <location>
        <begin position="223"/>
        <end position="271"/>
    </location>
</feature>
<proteinExistence type="predicted"/>
<dbReference type="EMBL" id="JABSTU010000011">
    <property type="protein sequence ID" value="KAH8008786.1"/>
    <property type="molecule type" value="Genomic_DNA"/>
</dbReference>
<dbReference type="Pfam" id="PF08398">
    <property type="entry name" value="Phospholip_A2_4"/>
    <property type="match status" value="1"/>
</dbReference>